<name>A0A2K1ID27_PHYPA</name>
<evidence type="ECO:0000256" key="6">
    <source>
        <dbReference type="SAM" id="MobiDB-lite"/>
    </source>
</evidence>
<evidence type="ECO:0000256" key="4">
    <source>
        <dbReference type="ARBA" id="ARBA00023163"/>
    </source>
</evidence>
<dbReference type="FunFam" id="3.30.730.10:FF:000001">
    <property type="entry name" value="Ethylene-responsive transcription factor 2"/>
    <property type="match status" value="1"/>
</dbReference>
<dbReference type="EnsemblPlants" id="Pp3c26_14710V3.1">
    <property type="protein sequence ID" value="PAC:32918309.CDS.1"/>
    <property type="gene ID" value="Pp3c26_14710"/>
</dbReference>
<reference evidence="9" key="3">
    <citation type="submission" date="2020-12" db="UniProtKB">
        <authorList>
            <consortium name="EnsemblPlants"/>
        </authorList>
    </citation>
    <scope>IDENTIFICATION</scope>
</reference>
<feature type="region of interest" description="Disordered" evidence="6">
    <location>
        <begin position="359"/>
        <end position="414"/>
    </location>
</feature>
<dbReference type="SUPFAM" id="SSF54171">
    <property type="entry name" value="DNA-binding domain"/>
    <property type="match status" value="1"/>
</dbReference>
<dbReference type="GO" id="GO:0003677">
    <property type="term" value="F:DNA binding"/>
    <property type="evidence" value="ECO:0007669"/>
    <property type="project" value="UniProtKB-KW"/>
</dbReference>
<sequence length="524" mass="56989">MFVGLWTSGTRIDCDLTWTLELNEENLVVNLYPSLQTPQVSTMGGIMQASLSFSEVYSNSEQEYELGCPYHSCIVDDFDEVQTSALLSKTHQRDALLTWRSSTQQVAPASRSSPSLTVTLPSCSEVDIKSSMFSDLAGVLQDPESSSGCQLFSLPASPWRSKRVHCSNLQGLNMGNAHLSVYGDGVTPPLSEHDVDDTFLFSSMKNDWTILSPLKTAGTMPNLPSPLGRELSPRPQLTAVKEELVYVSEPIAPSNDETQRPVTAPAPKKSQTSNGATPSQKAGAPRQSHMHYRGVRQRPWGKFAAEIRDSSRQGSRLWLGTFDTAEEAALAYDDAALRLRGSRALLNFPLRAASGRNVQLLTTSRPKAPKQAPASRKPESQSQNKSGINSNQPRGQKRPLNTHEGDGDSSTISKKSCDLTTFDAAAASLSASSPEGNSKGRREMEVAVPDRTMTCAQALEDSKLNNFLEVLLKSPRQGGATPTSSTWCWPQMNYSPLSLFMPPLSPAIKPPSSPLSSPLPLFLF</sequence>
<dbReference type="AlphaFoldDB" id="A0A2K1ID27"/>
<dbReference type="Gramene" id="Pp3c26_14710V3.1">
    <property type="protein sequence ID" value="PAC:32918309.CDS.1"/>
    <property type="gene ID" value="Pp3c26_14710"/>
</dbReference>
<feature type="domain" description="AP2/ERF" evidence="7">
    <location>
        <begin position="291"/>
        <end position="349"/>
    </location>
</feature>
<dbReference type="InterPro" id="IPR044808">
    <property type="entry name" value="ERF_plant"/>
</dbReference>
<accession>A0A2K1ID27</accession>
<dbReference type="InterPro" id="IPR001471">
    <property type="entry name" value="AP2/ERF_dom"/>
</dbReference>
<dbReference type="PANTHER" id="PTHR31190">
    <property type="entry name" value="DNA-BINDING DOMAIN"/>
    <property type="match status" value="1"/>
</dbReference>
<reference evidence="8 10" key="1">
    <citation type="journal article" date="2008" name="Science">
        <title>The Physcomitrella genome reveals evolutionary insights into the conquest of land by plants.</title>
        <authorList>
            <person name="Rensing S."/>
            <person name="Lang D."/>
            <person name="Zimmer A."/>
            <person name="Terry A."/>
            <person name="Salamov A."/>
            <person name="Shapiro H."/>
            <person name="Nishiyama T."/>
            <person name="Perroud P.-F."/>
            <person name="Lindquist E."/>
            <person name="Kamisugi Y."/>
            <person name="Tanahashi T."/>
            <person name="Sakakibara K."/>
            <person name="Fujita T."/>
            <person name="Oishi K."/>
            <person name="Shin-I T."/>
            <person name="Kuroki Y."/>
            <person name="Toyoda A."/>
            <person name="Suzuki Y."/>
            <person name="Hashimoto A."/>
            <person name="Yamaguchi K."/>
            <person name="Sugano A."/>
            <person name="Kohara Y."/>
            <person name="Fujiyama A."/>
            <person name="Anterola A."/>
            <person name="Aoki S."/>
            <person name="Ashton N."/>
            <person name="Barbazuk W.B."/>
            <person name="Barker E."/>
            <person name="Bennetzen J."/>
            <person name="Bezanilla M."/>
            <person name="Blankenship R."/>
            <person name="Cho S.H."/>
            <person name="Dutcher S."/>
            <person name="Estelle M."/>
            <person name="Fawcett J.A."/>
            <person name="Gundlach H."/>
            <person name="Hanada K."/>
            <person name="Heyl A."/>
            <person name="Hicks K.A."/>
            <person name="Hugh J."/>
            <person name="Lohr M."/>
            <person name="Mayer K."/>
            <person name="Melkozernov A."/>
            <person name="Murata T."/>
            <person name="Nelson D."/>
            <person name="Pils B."/>
            <person name="Prigge M."/>
            <person name="Reiss B."/>
            <person name="Renner T."/>
            <person name="Rombauts S."/>
            <person name="Rushton P."/>
            <person name="Sanderfoot A."/>
            <person name="Schween G."/>
            <person name="Shiu S.-H."/>
            <person name="Stueber K."/>
            <person name="Theodoulou F.L."/>
            <person name="Tu H."/>
            <person name="Van de Peer Y."/>
            <person name="Verrier P.J."/>
            <person name="Waters E."/>
            <person name="Wood A."/>
            <person name="Yang L."/>
            <person name="Cove D."/>
            <person name="Cuming A."/>
            <person name="Hasebe M."/>
            <person name="Lucas S."/>
            <person name="Mishler D.B."/>
            <person name="Reski R."/>
            <person name="Grigoriev I."/>
            <person name="Quatrano R.S."/>
            <person name="Boore J.L."/>
        </authorList>
    </citation>
    <scope>NUCLEOTIDE SEQUENCE [LARGE SCALE GENOMIC DNA]</scope>
    <source>
        <strain evidence="9 10">cv. Gransden 2004</strain>
    </source>
</reference>
<evidence type="ECO:0000259" key="7">
    <source>
        <dbReference type="PROSITE" id="PS51032"/>
    </source>
</evidence>
<evidence type="ECO:0000256" key="2">
    <source>
        <dbReference type="ARBA" id="ARBA00023015"/>
    </source>
</evidence>
<dbReference type="SMART" id="SM00380">
    <property type="entry name" value="AP2"/>
    <property type="match status" value="1"/>
</dbReference>
<dbReference type="CDD" id="cd00018">
    <property type="entry name" value="AP2"/>
    <property type="match status" value="1"/>
</dbReference>
<dbReference type="InterPro" id="IPR036955">
    <property type="entry name" value="AP2/ERF_dom_sf"/>
</dbReference>
<evidence type="ECO:0000256" key="3">
    <source>
        <dbReference type="ARBA" id="ARBA00023125"/>
    </source>
</evidence>
<dbReference type="GO" id="GO:0003700">
    <property type="term" value="F:DNA-binding transcription factor activity"/>
    <property type="evidence" value="ECO:0007669"/>
    <property type="project" value="InterPro"/>
</dbReference>
<dbReference type="EnsemblPlants" id="Pp3c26_14710V3.2">
    <property type="protein sequence ID" value="PAC:32918310.CDS.1"/>
    <property type="gene ID" value="Pp3c26_14710"/>
</dbReference>
<dbReference type="PANTHER" id="PTHR31190:SF484">
    <property type="entry name" value="AP2_ERF DOMAIN-CONTAINING PROTEIN"/>
    <property type="match status" value="1"/>
</dbReference>
<keyword evidence="3" id="KW-0238">DNA-binding</keyword>
<dbReference type="GO" id="GO:0009873">
    <property type="term" value="P:ethylene-activated signaling pathway"/>
    <property type="evidence" value="ECO:0007669"/>
    <property type="project" value="InterPro"/>
</dbReference>
<dbReference type="InterPro" id="IPR016177">
    <property type="entry name" value="DNA-bd_dom_sf"/>
</dbReference>
<evidence type="ECO:0000256" key="1">
    <source>
        <dbReference type="ARBA" id="ARBA00004123"/>
    </source>
</evidence>
<dbReference type="GO" id="GO:0005634">
    <property type="term" value="C:nucleus"/>
    <property type="evidence" value="ECO:0007669"/>
    <property type="project" value="UniProtKB-SubCell"/>
</dbReference>
<feature type="compositionally biased region" description="Polar residues" evidence="6">
    <location>
        <begin position="380"/>
        <end position="394"/>
    </location>
</feature>
<evidence type="ECO:0000313" key="9">
    <source>
        <dbReference type="EnsemblPlants" id="PAC:32918309.CDS.1"/>
    </source>
</evidence>
<dbReference type="OrthoDB" id="10582762at2759"/>
<dbReference type="Pfam" id="PF00847">
    <property type="entry name" value="AP2"/>
    <property type="match status" value="1"/>
</dbReference>
<evidence type="ECO:0000256" key="5">
    <source>
        <dbReference type="ARBA" id="ARBA00023242"/>
    </source>
</evidence>
<feature type="region of interest" description="Disordered" evidence="6">
    <location>
        <begin position="250"/>
        <end position="297"/>
    </location>
</feature>
<keyword evidence="2" id="KW-0805">Transcription regulation</keyword>
<reference evidence="8 10" key="2">
    <citation type="journal article" date="2018" name="Plant J.">
        <title>The Physcomitrella patens chromosome-scale assembly reveals moss genome structure and evolution.</title>
        <authorList>
            <person name="Lang D."/>
            <person name="Ullrich K.K."/>
            <person name="Murat F."/>
            <person name="Fuchs J."/>
            <person name="Jenkins J."/>
            <person name="Haas F.B."/>
            <person name="Piednoel M."/>
            <person name="Gundlach H."/>
            <person name="Van Bel M."/>
            <person name="Meyberg R."/>
            <person name="Vives C."/>
            <person name="Morata J."/>
            <person name="Symeonidi A."/>
            <person name="Hiss M."/>
            <person name="Muchero W."/>
            <person name="Kamisugi Y."/>
            <person name="Saleh O."/>
            <person name="Blanc G."/>
            <person name="Decker E.L."/>
            <person name="van Gessel N."/>
            <person name="Grimwood J."/>
            <person name="Hayes R.D."/>
            <person name="Graham S.W."/>
            <person name="Gunter L.E."/>
            <person name="McDaniel S.F."/>
            <person name="Hoernstein S.N.W."/>
            <person name="Larsson A."/>
            <person name="Li F.W."/>
            <person name="Perroud P.F."/>
            <person name="Phillips J."/>
            <person name="Ranjan P."/>
            <person name="Rokshar D.S."/>
            <person name="Rothfels C.J."/>
            <person name="Schneider L."/>
            <person name="Shu S."/>
            <person name="Stevenson D.W."/>
            <person name="Thummler F."/>
            <person name="Tillich M."/>
            <person name="Villarreal Aguilar J.C."/>
            <person name="Widiez T."/>
            <person name="Wong G.K."/>
            <person name="Wymore A."/>
            <person name="Zhang Y."/>
            <person name="Zimmer A.D."/>
            <person name="Quatrano R.S."/>
            <person name="Mayer K.F.X."/>
            <person name="Goodstein D."/>
            <person name="Casacuberta J.M."/>
            <person name="Vandepoele K."/>
            <person name="Reski R."/>
            <person name="Cuming A.C."/>
            <person name="Tuskan G.A."/>
            <person name="Maumus F."/>
            <person name="Salse J."/>
            <person name="Schmutz J."/>
            <person name="Rensing S.A."/>
        </authorList>
    </citation>
    <scope>NUCLEOTIDE SEQUENCE [LARGE SCALE GENOMIC DNA]</scope>
    <source>
        <strain evidence="9 10">cv. Gransden 2004</strain>
    </source>
</reference>
<dbReference type="PRINTS" id="PR00367">
    <property type="entry name" value="ETHRSPELEMNT"/>
</dbReference>
<keyword evidence="4" id="KW-0804">Transcription</keyword>
<dbReference type="EMBL" id="ABEU02000026">
    <property type="protein sequence ID" value="PNR27183.1"/>
    <property type="molecule type" value="Genomic_DNA"/>
</dbReference>
<dbReference type="PROSITE" id="PS51032">
    <property type="entry name" value="AP2_ERF"/>
    <property type="match status" value="1"/>
</dbReference>
<dbReference type="RefSeq" id="XP_024366251.1">
    <property type="nucleotide sequence ID" value="XM_024510483.2"/>
</dbReference>
<organism evidence="8">
    <name type="scientific">Physcomitrium patens</name>
    <name type="common">Spreading-leaved earth moss</name>
    <name type="synonym">Physcomitrella patens</name>
    <dbReference type="NCBI Taxonomy" id="3218"/>
    <lineage>
        <taxon>Eukaryota</taxon>
        <taxon>Viridiplantae</taxon>
        <taxon>Streptophyta</taxon>
        <taxon>Embryophyta</taxon>
        <taxon>Bryophyta</taxon>
        <taxon>Bryophytina</taxon>
        <taxon>Bryopsida</taxon>
        <taxon>Funariidae</taxon>
        <taxon>Funariales</taxon>
        <taxon>Funariaceae</taxon>
        <taxon>Physcomitrium</taxon>
    </lineage>
</organism>
<evidence type="ECO:0000313" key="8">
    <source>
        <dbReference type="EMBL" id="PNR27183.1"/>
    </source>
</evidence>
<comment type="subcellular location">
    <subcellularLocation>
        <location evidence="1">Nucleus</location>
    </subcellularLocation>
</comment>
<dbReference type="Proteomes" id="UP000006727">
    <property type="component" value="Chromosome 26"/>
</dbReference>
<feature type="compositionally biased region" description="Polar residues" evidence="6">
    <location>
        <begin position="269"/>
        <end position="280"/>
    </location>
</feature>
<dbReference type="PaxDb" id="3218-PP1S357_12V6.1"/>
<keyword evidence="5" id="KW-0539">Nucleus</keyword>
<proteinExistence type="predicted"/>
<evidence type="ECO:0000313" key="10">
    <source>
        <dbReference type="Proteomes" id="UP000006727"/>
    </source>
</evidence>
<gene>
    <name evidence="9" type="primary">LOC112277774</name>
    <name evidence="8" type="ORF">PHYPA_030664</name>
</gene>
<keyword evidence="10" id="KW-1185">Reference proteome</keyword>
<dbReference type="Gramene" id="Pp3c26_14710V3.2">
    <property type="protein sequence ID" value="PAC:32918310.CDS.1"/>
    <property type="gene ID" value="Pp3c26_14710"/>
</dbReference>
<dbReference type="Gene3D" id="3.30.730.10">
    <property type="entry name" value="AP2/ERF domain"/>
    <property type="match status" value="1"/>
</dbReference>
<protein>
    <recommendedName>
        <fullName evidence="7">AP2/ERF domain-containing protein</fullName>
    </recommendedName>
</protein>
<dbReference type="GeneID" id="112277774"/>